<evidence type="ECO:0000256" key="4">
    <source>
        <dbReference type="ARBA" id="ARBA00022618"/>
    </source>
</evidence>
<dbReference type="GO" id="GO:0005874">
    <property type="term" value="C:microtubule"/>
    <property type="evidence" value="ECO:0007669"/>
    <property type="project" value="UniProtKB-KW"/>
</dbReference>
<evidence type="ECO:0000259" key="11">
    <source>
        <dbReference type="PROSITE" id="PS50021"/>
    </source>
</evidence>
<dbReference type="FunFam" id="1.10.418.10:FF:000028">
    <property type="entry name" value="RP/EB family microtubule-associated protein"/>
    <property type="match status" value="1"/>
</dbReference>
<evidence type="ECO:0000256" key="8">
    <source>
        <dbReference type="ARBA" id="ARBA00023306"/>
    </source>
</evidence>
<evidence type="ECO:0000256" key="1">
    <source>
        <dbReference type="ARBA" id="ARBA00004245"/>
    </source>
</evidence>
<evidence type="ECO:0000313" key="14">
    <source>
        <dbReference type="Proteomes" id="UP001632037"/>
    </source>
</evidence>
<evidence type="ECO:0000256" key="9">
    <source>
        <dbReference type="PROSITE-ProRule" id="PRU00576"/>
    </source>
</evidence>
<dbReference type="PROSITE" id="PS51230">
    <property type="entry name" value="EB1_C"/>
    <property type="match status" value="1"/>
</dbReference>
<reference evidence="13 14" key="1">
    <citation type="submission" date="2024-09" db="EMBL/GenBank/DDBJ databases">
        <title>Genome sequencing and assembly of Phytophthora oleae, isolate VK10A, causative agent of rot of olive drupes.</title>
        <authorList>
            <person name="Conti Taguali S."/>
            <person name="Riolo M."/>
            <person name="La Spada F."/>
            <person name="Cacciola S.O."/>
            <person name="Dionisio G."/>
        </authorList>
    </citation>
    <scope>NUCLEOTIDE SEQUENCE [LARGE SCALE GENOMIC DNA]</scope>
    <source>
        <strain evidence="13 14">VK10A</strain>
    </source>
</reference>
<keyword evidence="14" id="KW-1185">Reference proteome</keyword>
<dbReference type="SUPFAM" id="SSF47576">
    <property type="entry name" value="Calponin-homology domain, CH-domain"/>
    <property type="match status" value="1"/>
</dbReference>
<proteinExistence type="inferred from homology"/>
<evidence type="ECO:0000256" key="3">
    <source>
        <dbReference type="ARBA" id="ARBA00022490"/>
    </source>
</evidence>
<dbReference type="InterPro" id="IPR036133">
    <property type="entry name" value="EB1_C_sf"/>
</dbReference>
<dbReference type="GO" id="GO:0051301">
    <property type="term" value="P:cell division"/>
    <property type="evidence" value="ECO:0007669"/>
    <property type="project" value="UniProtKB-KW"/>
</dbReference>
<name>A0ABD3FZC8_9STRA</name>
<dbReference type="EMBL" id="JBIMZQ010000006">
    <property type="protein sequence ID" value="KAL3671004.1"/>
    <property type="molecule type" value="Genomic_DNA"/>
</dbReference>
<dbReference type="InterPro" id="IPR027328">
    <property type="entry name" value="MAPRE"/>
</dbReference>
<accession>A0ABD3FZC8</accession>
<protein>
    <submittedName>
        <fullName evidence="13">Uncharacterized protein</fullName>
    </submittedName>
</protein>
<keyword evidence="3" id="KW-0963">Cytoplasm</keyword>
<keyword evidence="5 9" id="KW-0493">Microtubule</keyword>
<dbReference type="Gene3D" id="1.10.418.10">
    <property type="entry name" value="Calponin-like domain"/>
    <property type="match status" value="1"/>
</dbReference>
<comment type="similarity">
    <text evidence="2">Belongs to the MAPRE family.</text>
</comment>
<evidence type="ECO:0000256" key="10">
    <source>
        <dbReference type="SAM" id="Coils"/>
    </source>
</evidence>
<dbReference type="InterPro" id="IPR001715">
    <property type="entry name" value="CH_dom"/>
</dbReference>
<sequence length="261" mass="29960">MSGACLVGRTELLAWLNELCATELTRVEQARSALACQVLDALYPGEIPISRVDWSATQPYECMHNYKLLQQSFSALKINKQIPVDKLVRGKYQDKLEFLQWLKAFYDRHKSPQKRYDAVARRSEEKGGAQYNSKPGVAANPLLKKRTKASRHMNQRCSVGDVDDKEVTDVLEKLEDMKIKTDELEREKETLVKQIGELRANVGRLEEERDFYYKKLQDIEELVHDAELSKTTSAQTNLLGLSILDMLFTTEEGDEDQELPF</sequence>
<keyword evidence="10" id="KW-0175">Coiled coil</keyword>
<evidence type="ECO:0000256" key="5">
    <source>
        <dbReference type="ARBA" id="ARBA00022701"/>
    </source>
</evidence>
<comment type="caution">
    <text evidence="13">The sequence shown here is derived from an EMBL/GenBank/DDBJ whole genome shotgun (WGS) entry which is preliminary data.</text>
</comment>
<feature type="coiled-coil region" evidence="10">
    <location>
        <begin position="167"/>
        <end position="222"/>
    </location>
</feature>
<dbReference type="PANTHER" id="PTHR10623">
    <property type="entry name" value="MICROTUBULE-ASSOCIATED PROTEIN RP/EB FAMILY MEMBER"/>
    <property type="match status" value="1"/>
</dbReference>
<evidence type="ECO:0000256" key="2">
    <source>
        <dbReference type="ARBA" id="ARBA00010729"/>
    </source>
</evidence>
<dbReference type="Pfam" id="PF03271">
    <property type="entry name" value="EB1"/>
    <property type="match status" value="1"/>
</dbReference>
<dbReference type="Proteomes" id="UP001632037">
    <property type="component" value="Unassembled WGS sequence"/>
</dbReference>
<dbReference type="Gene3D" id="1.20.5.1430">
    <property type="match status" value="1"/>
</dbReference>
<dbReference type="InterPro" id="IPR004953">
    <property type="entry name" value="EB1_C"/>
</dbReference>
<dbReference type="Pfam" id="PF00307">
    <property type="entry name" value="CH"/>
    <property type="match status" value="1"/>
</dbReference>
<dbReference type="SUPFAM" id="SSF140612">
    <property type="entry name" value="EB1 dimerisation domain-like"/>
    <property type="match status" value="1"/>
</dbReference>
<keyword evidence="4" id="KW-0132">Cell division</keyword>
<evidence type="ECO:0000256" key="7">
    <source>
        <dbReference type="ARBA" id="ARBA00023212"/>
    </source>
</evidence>
<organism evidence="13 14">
    <name type="scientific">Phytophthora oleae</name>
    <dbReference type="NCBI Taxonomy" id="2107226"/>
    <lineage>
        <taxon>Eukaryota</taxon>
        <taxon>Sar</taxon>
        <taxon>Stramenopiles</taxon>
        <taxon>Oomycota</taxon>
        <taxon>Peronosporomycetes</taxon>
        <taxon>Peronosporales</taxon>
        <taxon>Peronosporaceae</taxon>
        <taxon>Phytophthora</taxon>
    </lineage>
</organism>
<evidence type="ECO:0000259" key="12">
    <source>
        <dbReference type="PROSITE" id="PS51230"/>
    </source>
</evidence>
<dbReference type="PROSITE" id="PS50021">
    <property type="entry name" value="CH"/>
    <property type="match status" value="1"/>
</dbReference>
<evidence type="ECO:0000256" key="6">
    <source>
        <dbReference type="ARBA" id="ARBA00022776"/>
    </source>
</evidence>
<keyword evidence="7" id="KW-0206">Cytoskeleton</keyword>
<comment type="subcellular location">
    <subcellularLocation>
        <location evidence="1">Cytoplasm</location>
        <location evidence="1">Cytoskeleton</location>
    </subcellularLocation>
</comment>
<dbReference type="AlphaFoldDB" id="A0ABD3FZC8"/>
<feature type="domain" description="EB1 C-terminal" evidence="12">
    <location>
        <begin position="180"/>
        <end position="256"/>
    </location>
</feature>
<gene>
    <name evidence="13" type="ORF">V7S43_004188</name>
</gene>
<feature type="domain" description="Calponin-homology (CH)" evidence="11">
    <location>
        <begin position="6"/>
        <end position="107"/>
    </location>
</feature>
<dbReference type="InterPro" id="IPR036872">
    <property type="entry name" value="CH_dom_sf"/>
</dbReference>
<keyword evidence="6" id="KW-0498">Mitosis</keyword>
<evidence type="ECO:0000313" key="13">
    <source>
        <dbReference type="EMBL" id="KAL3671004.1"/>
    </source>
</evidence>
<keyword evidence="8" id="KW-0131">Cell cycle</keyword>